<feature type="compositionally biased region" description="Basic and acidic residues" evidence="1">
    <location>
        <begin position="448"/>
        <end position="460"/>
    </location>
</feature>
<dbReference type="AlphaFoldDB" id="A0AAD5RFP4"/>
<evidence type="ECO:0000313" key="3">
    <source>
        <dbReference type="EMBL" id="KAJ2891552.1"/>
    </source>
</evidence>
<evidence type="ECO:0000259" key="2">
    <source>
        <dbReference type="Pfam" id="PF20150"/>
    </source>
</evidence>
<feature type="domain" description="2EXR" evidence="2">
    <location>
        <begin position="26"/>
        <end position="116"/>
    </location>
</feature>
<accession>A0AAD5RFP4</accession>
<reference evidence="3" key="1">
    <citation type="submission" date="2022-07" db="EMBL/GenBank/DDBJ databases">
        <title>Draft genome sequence of Zalerion maritima ATCC 34329, a (micro)plastics degrading marine fungus.</title>
        <authorList>
            <person name="Paco A."/>
            <person name="Goncalves M.F.M."/>
            <person name="Rocha-Santos T.A.P."/>
            <person name="Alves A."/>
        </authorList>
    </citation>
    <scope>NUCLEOTIDE SEQUENCE</scope>
    <source>
        <strain evidence="3">ATCC 34329</strain>
    </source>
</reference>
<organism evidence="3 4">
    <name type="scientific">Zalerion maritima</name>
    <dbReference type="NCBI Taxonomy" id="339359"/>
    <lineage>
        <taxon>Eukaryota</taxon>
        <taxon>Fungi</taxon>
        <taxon>Dikarya</taxon>
        <taxon>Ascomycota</taxon>
        <taxon>Pezizomycotina</taxon>
        <taxon>Sordariomycetes</taxon>
        <taxon>Lulworthiomycetidae</taxon>
        <taxon>Lulworthiales</taxon>
        <taxon>Lulworthiaceae</taxon>
        <taxon>Zalerion</taxon>
    </lineage>
</organism>
<dbReference type="InterPro" id="IPR045518">
    <property type="entry name" value="2EXR"/>
</dbReference>
<comment type="caution">
    <text evidence="3">The sequence shown here is derived from an EMBL/GenBank/DDBJ whole genome shotgun (WGS) entry which is preliminary data.</text>
</comment>
<feature type="region of interest" description="Disordered" evidence="1">
    <location>
        <begin position="254"/>
        <end position="374"/>
    </location>
</feature>
<sequence>MSTLMVQPWQTYRFIQSPSVKMPETFTKFRQLPPEIRLMIWQEALPDPRVFEVLDSPSAKQKTPPHSGLMFANVHHEAPPSLSAVCQESRDFVLRFYKRLTFSGTTKYLDPSRDVLLLEPYLLVKRLLRTLHFLQQIPQVKDQITRLALGTSYGVYTGICHPILSWKVSKNNVAKLLERLAKFPKLGSLVFIVHQDFRFEFDFRYMPLSCGCLRTMSSQSPYSFPTIASSSPNYSNHSNFGGSGYSYYRTPPTSPAAAPLPTPLPSLSPSSQRELTNAPQIPIPPPCQFQQPQPQQQQQQQQQQPSGLSSPSQRQTYVLSPVQTQHSSSTNSFLPQTPPTQSQAQTQTHTHTPNQAQPPPPSPPQPNLPSHSLPLHRPQIVHQAYRFKFDIETNINHHPSGRRRHHVNELLYYPLEVDDEEKEDRILDLLYHRHHLQQQQRQQQAQERGQRTGESLKEGDSWGEDEMESGPSGLGGLNGLGGLSGYEEDEEEDPEWSDPWPTNDDWKRFRKRFQRAINTTVAQAGFVKERMGGRRPPRIQGASLLWRYLGDERW</sequence>
<dbReference type="Pfam" id="PF20150">
    <property type="entry name" value="2EXR"/>
    <property type="match status" value="1"/>
</dbReference>
<dbReference type="Proteomes" id="UP001201980">
    <property type="component" value="Unassembled WGS sequence"/>
</dbReference>
<feature type="compositionally biased region" description="Low complexity" evidence="1">
    <location>
        <begin position="437"/>
        <end position="447"/>
    </location>
</feature>
<feature type="compositionally biased region" description="Polar residues" evidence="1">
    <location>
        <begin position="306"/>
        <end position="333"/>
    </location>
</feature>
<feature type="compositionally biased region" description="Pro residues" evidence="1">
    <location>
        <begin position="356"/>
        <end position="367"/>
    </location>
</feature>
<feature type="compositionally biased region" description="Low complexity" evidence="1">
    <location>
        <begin position="288"/>
        <end position="305"/>
    </location>
</feature>
<feature type="compositionally biased region" description="Gly residues" evidence="1">
    <location>
        <begin position="472"/>
        <end position="484"/>
    </location>
</feature>
<evidence type="ECO:0000313" key="4">
    <source>
        <dbReference type="Proteomes" id="UP001201980"/>
    </source>
</evidence>
<keyword evidence="4" id="KW-1185">Reference proteome</keyword>
<name>A0AAD5RFP4_9PEZI</name>
<gene>
    <name evidence="3" type="ORF">MKZ38_000224</name>
</gene>
<feature type="compositionally biased region" description="Acidic residues" evidence="1">
    <location>
        <begin position="486"/>
        <end position="496"/>
    </location>
</feature>
<evidence type="ECO:0000256" key="1">
    <source>
        <dbReference type="SAM" id="MobiDB-lite"/>
    </source>
</evidence>
<feature type="compositionally biased region" description="Pro residues" evidence="1">
    <location>
        <begin position="254"/>
        <end position="266"/>
    </location>
</feature>
<proteinExistence type="predicted"/>
<dbReference type="PANTHER" id="PTHR35910:SF6">
    <property type="entry name" value="2EXR DOMAIN-CONTAINING PROTEIN"/>
    <property type="match status" value="1"/>
</dbReference>
<dbReference type="PANTHER" id="PTHR35910">
    <property type="entry name" value="2EXR DOMAIN-CONTAINING PROTEIN"/>
    <property type="match status" value="1"/>
</dbReference>
<dbReference type="EMBL" id="JAKWBI020001061">
    <property type="protein sequence ID" value="KAJ2891552.1"/>
    <property type="molecule type" value="Genomic_DNA"/>
</dbReference>
<feature type="region of interest" description="Disordered" evidence="1">
    <location>
        <begin position="437"/>
        <end position="501"/>
    </location>
</feature>
<protein>
    <recommendedName>
        <fullName evidence="2">2EXR domain-containing protein</fullName>
    </recommendedName>
</protein>
<feature type="compositionally biased region" description="Low complexity" evidence="1">
    <location>
        <begin position="339"/>
        <end position="355"/>
    </location>
</feature>